<evidence type="ECO:0000313" key="5">
    <source>
        <dbReference type="Proteomes" id="UP001596527"/>
    </source>
</evidence>
<keyword evidence="1" id="KW-0560">Oxidoreductase</keyword>
<dbReference type="SUPFAM" id="SSF51735">
    <property type="entry name" value="NAD(P)-binding Rossmann-fold domains"/>
    <property type="match status" value="1"/>
</dbReference>
<keyword evidence="5" id="KW-1185">Reference proteome</keyword>
<dbReference type="Proteomes" id="UP001596527">
    <property type="component" value="Unassembled WGS sequence"/>
</dbReference>
<name>A0ABW2SMN2_9ACTO</name>
<evidence type="ECO:0000259" key="3">
    <source>
        <dbReference type="Pfam" id="PF02826"/>
    </source>
</evidence>
<feature type="domain" description="D-isomer specific 2-hydroxyacid dehydrogenase NAD-binding" evidence="3">
    <location>
        <begin position="100"/>
        <end position="285"/>
    </location>
</feature>
<dbReference type="InterPro" id="IPR006140">
    <property type="entry name" value="D-isomer_DH_NAD-bd"/>
</dbReference>
<dbReference type="PANTHER" id="PTHR43333">
    <property type="entry name" value="2-HACID_DH_C DOMAIN-CONTAINING PROTEIN"/>
    <property type="match status" value="1"/>
</dbReference>
<gene>
    <name evidence="4" type="ORF">ACFQWG_09270</name>
</gene>
<dbReference type="RefSeq" id="WP_380974648.1">
    <property type="nucleotide sequence ID" value="NZ_JBHTEF010000001.1"/>
</dbReference>
<accession>A0ABW2SMN2</accession>
<organism evidence="4 5">
    <name type="scientific">Schaalia naturae</name>
    <dbReference type="NCBI Taxonomy" id="635203"/>
    <lineage>
        <taxon>Bacteria</taxon>
        <taxon>Bacillati</taxon>
        <taxon>Actinomycetota</taxon>
        <taxon>Actinomycetes</taxon>
        <taxon>Actinomycetales</taxon>
        <taxon>Actinomycetaceae</taxon>
        <taxon>Schaalia</taxon>
    </lineage>
</organism>
<dbReference type="SUPFAM" id="SSF52283">
    <property type="entry name" value="Formate/glycerate dehydrogenase catalytic domain-like"/>
    <property type="match status" value="1"/>
</dbReference>
<dbReference type="Pfam" id="PF02826">
    <property type="entry name" value="2-Hacid_dh_C"/>
    <property type="match status" value="1"/>
</dbReference>
<dbReference type="EMBL" id="JBHTEF010000001">
    <property type="protein sequence ID" value="MFC7581380.1"/>
    <property type="molecule type" value="Genomic_DNA"/>
</dbReference>
<keyword evidence="2" id="KW-0520">NAD</keyword>
<dbReference type="InterPro" id="IPR036291">
    <property type="entry name" value="NAD(P)-bd_dom_sf"/>
</dbReference>
<dbReference type="PANTHER" id="PTHR43333:SF1">
    <property type="entry name" value="D-ISOMER SPECIFIC 2-HYDROXYACID DEHYDROGENASE NAD-BINDING DOMAIN-CONTAINING PROTEIN"/>
    <property type="match status" value="1"/>
</dbReference>
<evidence type="ECO:0000256" key="1">
    <source>
        <dbReference type="ARBA" id="ARBA00023002"/>
    </source>
</evidence>
<proteinExistence type="predicted"/>
<evidence type="ECO:0000313" key="4">
    <source>
        <dbReference type="EMBL" id="MFC7581380.1"/>
    </source>
</evidence>
<evidence type="ECO:0000256" key="2">
    <source>
        <dbReference type="ARBA" id="ARBA00023027"/>
    </source>
</evidence>
<protein>
    <submittedName>
        <fullName evidence="4">NAD(P)-dependent oxidoreductase</fullName>
    </submittedName>
</protein>
<reference evidence="5" key="1">
    <citation type="journal article" date="2019" name="Int. J. Syst. Evol. Microbiol.">
        <title>The Global Catalogue of Microorganisms (GCM) 10K type strain sequencing project: providing services to taxonomists for standard genome sequencing and annotation.</title>
        <authorList>
            <consortium name="The Broad Institute Genomics Platform"/>
            <consortium name="The Broad Institute Genome Sequencing Center for Infectious Disease"/>
            <person name="Wu L."/>
            <person name="Ma J."/>
        </authorList>
    </citation>
    <scope>NUCLEOTIDE SEQUENCE [LARGE SCALE GENOMIC DNA]</scope>
    <source>
        <strain evidence="5">CCUG 56698</strain>
    </source>
</reference>
<sequence length="316" mass="33282">MKILISDTVAFGAFDVPDDVRVVPVDELQPVPPQHRDAEAVVIWGQNPDIGSFLADLPRLRWVQTLAAGPDALLALDLPPEVIITKGVHFHDKTVAEHALALALATLRSIPLCERARAEHRWATELTGPRPLHSADAVTTLIGSDVVVWGFGAIGQEIARRFSAMGARVTGIAHSAGERAGFPVVGSSPDEVDAALSTADVLVMVLPDRPDTRGALDEHTIGVLPDRAHVVNVGRGSGVDEDALASALREGRLGAAALDVASTEPLPAGSPLWDAPNIVITPHVAGNRPIGVEERVSHNVRALLGLGGEMIGVVQR</sequence>
<dbReference type="Gene3D" id="3.40.50.720">
    <property type="entry name" value="NAD(P)-binding Rossmann-like Domain"/>
    <property type="match status" value="2"/>
</dbReference>
<comment type="caution">
    <text evidence="4">The sequence shown here is derived from an EMBL/GenBank/DDBJ whole genome shotgun (WGS) entry which is preliminary data.</text>
</comment>